<dbReference type="Pfam" id="PF08368">
    <property type="entry name" value="FAST_2"/>
    <property type="match status" value="1"/>
</dbReference>
<feature type="domain" description="RAP" evidence="2">
    <location>
        <begin position="126"/>
        <end position="184"/>
    </location>
</feature>
<dbReference type="InterPro" id="IPR013584">
    <property type="entry name" value="RAP"/>
</dbReference>
<feature type="compositionally biased region" description="Acidic residues" evidence="1">
    <location>
        <begin position="1"/>
        <end position="11"/>
    </location>
</feature>
<dbReference type="InterPro" id="IPR013579">
    <property type="entry name" value="FAST_2"/>
</dbReference>
<keyword evidence="4" id="KW-1185">Reference proteome</keyword>
<comment type="caution">
    <text evidence="3">The sequence shown here is derived from an EMBL/GenBank/DDBJ whole genome shotgun (WGS) entry which is preliminary data.</text>
</comment>
<dbReference type="AlphaFoldDB" id="A0AAV8Y1M7"/>
<dbReference type="SMART" id="SM00952">
    <property type="entry name" value="RAP"/>
    <property type="match status" value="1"/>
</dbReference>
<evidence type="ECO:0000313" key="4">
    <source>
        <dbReference type="Proteomes" id="UP001162162"/>
    </source>
</evidence>
<organism evidence="3 4">
    <name type="scientific">Aromia moschata</name>
    <dbReference type="NCBI Taxonomy" id="1265417"/>
    <lineage>
        <taxon>Eukaryota</taxon>
        <taxon>Metazoa</taxon>
        <taxon>Ecdysozoa</taxon>
        <taxon>Arthropoda</taxon>
        <taxon>Hexapoda</taxon>
        <taxon>Insecta</taxon>
        <taxon>Pterygota</taxon>
        <taxon>Neoptera</taxon>
        <taxon>Endopterygota</taxon>
        <taxon>Coleoptera</taxon>
        <taxon>Polyphaga</taxon>
        <taxon>Cucujiformia</taxon>
        <taxon>Chrysomeloidea</taxon>
        <taxon>Cerambycidae</taxon>
        <taxon>Cerambycinae</taxon>
        <taxon>Callichromatini</taxon>
        <taxon>Aromia</taxon>
    </lineage>
</organism>
<feature type="region of interest" description="Disordered" evidence="1">
    <location>
        <begin position="1"/>
        <end position="20"/>
    </location>
</feature>
<evidence type="ECO:0000256" key="1">
    <source>
        <dbReference type="SAM" id="MobiDB-lite"/>
    </source>
</evidence>
<sequence length="255" mass="30135">MLQSSDEEQEPEAPPRSLRPLNVKHPVDIRICTIFMLKDKYPHRVRNTLMQLNRAVCLEYPEYNDEEYPDHFPLRIKEYLLQIVGSSDCILEDVITPYGYHIDFLINLNNKEEAVEFASVDIKKRVALLLMRQYGFTRFYTHLKGKYQLKKRHLEMLGYTVSVIKFNEWINLLYAEERFEYLSKMIWHNQPHCSFNTCNKRIFPRLSIGNLEFGLEHDLQGHLKVKVVLSNGNTKNKIDNATKGLFLFPLRVTEP</sequence>
<protein>
    <recommendedName>
        <fullName evidence="2">RAP domain-containing protein</fullName>
    </recommendedName>
</protein>
<accession>A0AAV8Y1M7</accession>
<name>A0AAV8Y1M7_9CUCU</name>
<evidence type="ECO:0000313" key="3">
    <source>
        <dbReference type="EMBL" id="KAJ8944774.1"/>
    </source>
</evidence>
<proteinExistence type="predicted"/>
<dbReference type="Pfam" id="PF08373">
    <property type="entry name" value="RAP"/>
    <property type="match status" value="1"/>
</dbReference>
<gene>
    <name evidence="3" type="ORF">NQ318_003642</name>
</gene>
<dbReference type="EMBL" id="JAPWTK010000239">
    <property type="protein sequence ID" value="KAJ8944774.1"/>
    <property type="molecule type" value="Genomic_DNA"/>
</dbReference>
<dbReference type="PROSITE" id="PS51286">
    <property type="entry name" value="RAP"/>
    <property type="match status" value="1"/>
</dbReference>
<reference evidence="3" key="1">
    <citation type="journal article" date="2023" name="Insect Mol. Biol.">
        <title>Genome sequencing provides insights into the evolution of gene families encoding plant cell wall-degrading enzymes in longhorned beetles.</title>
        <authorList>
            <person name="Shin N.R."/>
            <person name="Okamura Y."/>
            <person name="Kirsch R."/>
            <person name="Pauchet Y."/>
        </authorList>
    </citation>
    <scope>NUCLEOTIDE SEQUENCE</scope>
    <source>
        <strain evidence="3">AMC_N1</strain>
    </source>
</reference>
<evidence type="ECO:0000259" key="2">
    <source>
        <dbReference type="PROSITE" id="PS51286"/>
    </source>
</evidence>
<dbReference type="Proteomes" id="UP001162162">
    <property type="component" value="Unassembled WGS sequence"/>
</dbReference>